<feature type="domain" description="HTH CENPB-type" evidence="9">
    <location>
        <begin position="333"/>
        <end position="403"/>
    </location>
</feature>
<dbReference type="GO" id="GO:0003677">
    <property type="term" value="F:DNA binding"/>
    <property type="evidence" value="ECO:0007669"/>
    <property type="project" value="UniProtKB-KW"/>
</dbReference>
<dbReference type="InterPro" id="IPR036551">
    <property type="entry name" value="Flavin_trans-like"/>
</dbReference>
<dbReference type="SMART" id="SM00674">
    <property type="entry name" value="CENPB"/>
    <property type="match status" value="1"/>
</dbReference>
<evidence type="ECO:0000259" key="9">
    <source>
        <dbReference type="PROSITE" id="PS51253"/>
    </source>
</evidence>
<protein>
    <recommendedName>
        <fullName evidence="7">Phosphopantothenoylcysteine decarboxylase</fullName>
    </recommendedName>
    <alternativeName>
        <fullName evidence="8">CoaC</fullName>
    </alternativeName>
</protein>
<dbReference type="Gene3D" id="1.10.10.60">
    <property type="entry name" value="Homeodomain-like"/>
    <property type="match status" value="2"/>
</dbReference>
<dbReference type="GO" id="GO:0004633">
    <property type="term" value="F:phosphopantothenoylcysteine decarboxylase activity"/>
    <property type="evidence" value="ECO:0007669"/>
    <property type="project" value="TreeGrafter"/>
</dbReference>
<proteinExistence type="inferred from homology"/>
<keyword evidence="4" id="KW-0539">Nucleus</keyword>
<dbReference type="InterPro" id="IPR003382">
    <property type="entry name" value="Flavoprotein"/>
</dbReference>
<dbReference type="GO" id="GO:0010181">
    <property type="term" value="F:FMN binding"/>
    <property type="evidence" value="ECO:0007669"/>
    <property type="project" value="TreeGrafter"/>
</dbReference>
<dbReference type="FunFam" id="3.40.50.1950:FF:000004">
    <property type="entry name" value="Phosphopantothenoylcysteine decarboxylase"/>
    <property type="match status" value="1"/>
</dbReference>
<dbReference type="AlphaFoldDB" id="A0AAD7TA96"/>
<dbReference type="Pfam" id="PF02441">
    <property type="entry name" value="Flavoprotein"/>
    <property type="match status" value="1"/>
</dbReference>
<name>A0AAD7TA96_9TELE</name>
<gene>
    <name evidence="10" type="ORF">AAFF_G00284620</name>
</gene>
<dbReference type="GO" id="GO:0005634">
    <property type="term" value="C:nucleus"/>
    <property type="evidence" value="ECO:0007669"/>
    <property type="project" value="UniProtKB-SubCell"/>
</dbReference>
<organism evidence="10 11">
    <name type="scientific">Aldrovandia affinis</name>
    <dbReference type="NCBI Taxonomy" id="143900"/>
    <lineage>
        <taxon>Eukaryota</taxon>
        <taxon>Metazoa</taxon>
        <taxon>Chordata</taxon>
        <taxon>Craniata</taxon>
        <taxon>Vertebrata</taxon>
        <taxon>Euteleostomi</taxon>
        <taxon>Actinopterygii</taxon>
        <taxon>Neopterygii</taxon>
        <taxon>Teleostei</taxon>
        <taxon>Notacanthiformes</taxon>
        <taxon>Halosauridae</taxon>
        <taxon>Aldrovandia</taxon>
    </lineage>
</organism>
<comment type="caution">
    <text evidence="10">The sequence shown here is derived from an EMBL/GenBank/DDBJ whole genome shotgun (WGS) entry which is preliminary data.</text>
</comment>
<dbReference type="SUPFAM" id="SSF46689">
    <property type="entry name" value="Homeodomain-like"/>
    <property type="match status" value="2"/>
</dbReference>
<dbReference type="SUPFAM" id="SSF52507">
    <property type="entry name" value="Homo-oligomeric flavin-containing Cys decarboxylases, HFCD"/>
    <property type="match status" value="1"/>
</dbReference>
<dbReference type="Pfam" id="PF03221">
    <property type="entry name" value="HTH_Tnp_Tc5"/>
    <property type="match status" value="1"/>
</dbReference>
<keyword evidence="2" id="KW-0173">Coenzyme A biosynthesis</keyword>
<evidence type="ECO:0000256" key="8">
    <source>
        <dbReference type="ARBA" id="ARBA00082063"/>
    </source>
</evidence>
<evidence type="ECO:0000256" key="5">
    <source>
        <dbReference type="ARBA" id="ARBA00038350"/>
    </source>
</evidence>
<dbReference type="InterPro" id="IPR009057">
    <property type="entry name" value="Homeodomain-like_sf"/>
</dbReference>
<dbReference type="GO" id="GO:0071513">
    <property type="term" value="C:phosphopantothenoylcysteine decarboxylase complex"/>
    <property type="evidence" value="ECO:0007669"/>
    <property type="project" value="TreeGrafter"/>
</dbReference>
<evidence type="ECO:0000256" key="3">
    <source>
        <dbReference type="ARBA" id="ARBA00023125"/>
    </source>
</evidence>
<evidence type="ECO:0000256" key="4">
    <source>
        <dbReference type="ARBA" id="ARBA00023242"/>
    </source>
</evidence>
<dbReference type="Pfam" id="PF04218">
    <property type="entry name" value="CENP-B_N"/>
    <property type="match status" value="1"/>
</dbReference>
<evidence type="ECO:0000256" key="1">
    <source>
        <dbReference type="ARBA" id="ARBA00004123"/>
    </source>
</evidence>
<dbReference type="Gene3D" id="3.40.50.1950">
    <property type="entry name" value="Flavin prenyltransferase-like"/>
    <property type="match status" value="1"/>
</dbReference>
<keyword evidence="3" id="KW-0238">DNA-binding</keyword>
<evidence type="ECO:0000256" key="7">
    <source>
        <dbReference type="ARBA" id="ARBA00070201"/>
    </source>
</evidence>
<dbReference type="Proteomes" id="UP001221898">
    <property type="component" value="Unassembled WGS sequence"/>
</dbReference>
<evidence type="ECO:0000313" key="10">
    <source>
        <dbReference type="EMBL" id="KAJ8417235.1"/>
    </source>
</evidence>
<reference evidence="10" key="1">
    <citation type="journal article" date="2023" name="Science">
        <title>Genome structures resolve the early diversification of teleost fishes.</title>
        <authorList>
            <person name="Parey E."/>
            <person name="Louis A."/>
            <person name="Montfort J."/>
            <person name="Bouchez O."/>
            <person name="Roques C."/>
            <person name="Iampietro C."/>
            <person name="Lluch J."/>
            <person name="Castinel A."/>
            <person name="Donnadieu C."/>
            <person name="Desvignes T."/>
            <person name="Floi Bucao C."/>
            <person name="Jouanno E."/>
            <person name="Wen M."/>
            <person name="Mejri S."/>
            <person name="Dirks R."/>
            <person name="Jansen H."/>
            <person name="Henkel C."/>
            <person name="Chen W.J."/>
            <person name="Zahm M."/>
            <person name="Cabau C."/>
            <person name="Klopp C."/>
            <person name="Thompson A.W."/>
            <person name="Robinson-Rechavi M."/>
            <person name="Braasch I."/>
            <person name="Lecointre G."/>
            <person name="Bobe J."/>
            <person name="Postlethwait J.H."/>
            <person name="Berthelot C."/>
            <person name="Roest Crollius H."/>
            <person name="Guiguen Y."/>
        </authorList>
    </citation>
    <scope>NUCLEOTIDE SEQUENCE</scope>
    <source>
        <strain evidence="10">NC1722</strain>
    </source>
</reference>
<comment type="subcellular location">
    <subcellularLocation>
        <location evidence="1">Nucleus</location>
    </subcellularLocation>
</comment>
<sequence length="771" mass="86754">MCISCGSKMKSHCATETHTDDLTIAESCSTWRPEMLLLTSTQKTYSNKLQFPHCDLLKLIFQPTWIILQCNQTYTASSLARRNMQQNEIAKSVFESTPSSSSEFRVLVGVTGSVASLKLPLLVSRLLEFPGVEVRVVTTDHATHFFNPEEVPVKVYSDKDEWQLWTHRSDPVLHIDLRRWADLLVIAPLDANTLGKIASGICDNLLTCVVRAWDLTRPLVFCPAMNTAMWQHPITAKQVAVLKEFGYIEVPCIAKKLVCGDEALELSSVMAERVKRVSLPLGEKVQIVEELESTGVSQTIVAKKFGVSTSQVSRIMRDKARLLLQRERNYNQHRKRQRFAKEKHIDHKLLLWARQQLAEGIQISCATLKQRATELAQAEGTAFTPSDSWITRWRDRHNITNRRRKAKDPECAHSPVAVDWQTTVLQHILESYSPADIFSAHECGLWFRAVPVRYHMTWEPAGWRASNRITALLCANMAGTERQPLLVIGNTKHPRCFPRNLDCLPVGYESDSRALMTSQLFQQWLQRWDRSLRSSERRVCLLVSQCPAHPSTVPLSNIQLRFLPSSSAYVMQPMAMGVSRIWKAHYRSRLYGRIGAALLVEPGRSPEDIARNVSLLDALYLAKEAWGSVSAATIADCFHQGVFCRDEAAEVCENTESLAGIAVPEGLTAEEFERYVDVDRALDTMGPASKPKQTQNADGLQVVKVEASDEDSEDEVVPAPLTLPQQVQMVAHLRQLVQESGMHTALPLLRTVEAQVHANVHQARGDRIHLP</sequence>
<dbReference type="GO" id="GO:0015937">
    <property type="term" value="P:coenzyme A biosynthetic process"/>
    <property type="evidence" value="ECO:0007669"/>
    <property type="project" value="UniProtKB-KW"/>
</dbReference>
<dbReference type="InterPro" id="IPR006600">
    <property type="entry name" value="HTH_CenpB_DNA-bd_dom"/>
</dbReference>
<comment type="function">
    <text evidence="6">Catalyzes the decarboxylation of the cysteine moiety of 4-phosphopantothenoylcysteine to form 4'-phosphopantotheine and this reaction forms part of the biosynthesis of coenzyme A.</text>
</comment>
<dbReference type="PANTHER" id="PTHR14359">
    <property type="entry name" value="HOMO-OLIGOMERIC FLAVIN CONTAINING CYS DECARBOXYLASE FAMILY"/>
    <property type="match status" value="1"/>
</dbReference>
<comment type="similarity">
    <text evidence="5">Belongs to the HFCD (homooligomeric flavin containing Cys decarboxylase) superfamily.</text>
</comment>
<keyword evidence="11" id="KW-1185">Reference proteome</keyword>
<dbReference type="EMBL" id="JAINUG010000004">
    <property type="protein sequence ID" value="KAJ8417235.1"/>
    <property type="molecule type" value="Genomic_DNA"/>
</dbReference>
<dbReference type="PANTHER" id="PTHR14359:SF6">
    <property type="entry name" value="PHOSPHOPANTOTHENOYLCYSTEINE DECARBOXYLASE"/>
    <property type="match status" value="1"/>
</dbReference>
<dbReference type="InterPro" id="IPR004875">
    <property type="entry name" value="DDE_SF_endonuclease_dom"/>
</dbReference>
<evidence type="ECO:0000256" key="6">
    <source>
        <dbReference type="ARBA" id="ARBA00056708"/>
    </source>
</evidence>
<accession>A0AAD7TA96</accession>
<dbReference type="InterPro" id="IPR007889">
    <property type="entry name" value="HTH_Psq"/>
</dbReference>
<dbReference type="PROSITE" id="PS51253">
    <property type="entry name" value="HTH_CENPB"/>
    <property type="match status" value="1"/>
</dbReference>
<evidence type="ECO:0000313" key="11">
    <source>
        <dbReference type="Proteomes" id="UP001221898"/>
    </source>
</evidence>
<dbReference type="Pfam" id="PF03184">
    <property type="entry name" value="DDE_1"/>
    <property type="match status" value="1"/>
</dbReference>
<evidence type="ECO:0000256" key="2">
    <source>
        <dbReference type="ARBA" id="ARBA00022993"/>
    </source>
</evidence>